<dbReference type="PANTHER" id="PTHR43191">
    <property type="entry name" value="RRNA METHYLTRANSFERASE 3"/>
    <property type="match status" value="1"/>
</dbReference>
<dbReference type="GO" id="GO:0003723">
    <property type="term" value="F:RNA binding"/>
    <property type="evidence" value="ECO:0007669"/>
    <property type="project" value="InterPro"/>
</dbReference>
<evidence type="ECO:0000313" key="7">
    <source>
        <dbReference type="Proteomes" id="UP000310017"/>
    </source>
</evidence>
<gene>
    <name evidence="6" type="ORF">FGM00_10510</name>
</gene>
<dbReference type="AlphaFoldDB" id="A0A5B7SPD6"/>
<dbReference type="CDD" id="cd18104">
    <property type="entry name" value="SpoU-like_RNA-MTase"/>
    <property type="match status" value="1"/>
</dbReference>
<dbReference type="GO" id="GO:0008173">
    <property type="term" value="F:RNA methyltransferase activity"/>
    <property type="evidence" value="ECO:0007669"/>
    <property type="project" value="InterPro"/>
</dbReference>
<dbReference type="GO" id="GO:0032259">
    <property type="term" value="P:methylation"/>
    <property type="evidence" value="ECO:0007669"/>
    <property type="project" value="UniProtKB-KW"/>
</dbReference>
<dbReference type="KEGG" id="asag:FGM00_10510"/>
<organism evidence="6 7">
    <name type="scientific">Aggregatimonas sangjinii</name>
    <dbReference type="NCBI Taxonomy" id="2583587"/>
    <lineage>
        <taxon>Bacteria</taxon>
        <taxon>Pseudomonadati</taxon>
        <taxon>Bacteroidota</taxon>
        <taxon>Flavobacteriia</taxon>
        <taxon>Flavobacteriales</taxon>
        <taxon>Flavobacteriaceae</taxon>
        <taxon>Aggregatimonas</taxon>
    </lineage>
</organism>
<comment type="similarity">
    <text evidence="1">Belongs to the class IV-like SAM-binding methyltransferase superfamily. RNA methyltransferase TrmH family.</text>
</comment>
<dbReference type="EMBL" id="CP040710">
    <property type="protein sequence ID" value="QCX00525.1"/>
    <property type="molecule type" value="Genomic_DNA"/>
</dbReference>
<dbReference type="RefSeq" id="WP_138852870.1">
    <property type="nucleotide sequence ID" value="NZ_CP040710.1"/>
</dbReference>
<evidence type="ECO:0000256" key="1">
    <source>
        <dbReference type="ARBA" id="ARBA00007228"/>
    </source>
</evidence>
<reference evidence="6 7" key="1">
    <citation type="submission" date="2019-05" db="EMBL/GenBank/DDBJ databases">
        <title>Genome sequencing of F202Z8.</title>
        <authorList>
            <person name="Kwon Y.M."/>
        </authorList>
    </citation>
    <scope>NUCLEOTIDE SEQUENCE [LARGE SCALE GENOMIC DNA]</scope>
    <source>
        <strain evidence="6 7">F202Z8</strain>
    </source>
</reference>
<feature type="domain" description="MRM3-like substrate binding" evidence="5">
    <location>
        <begin position="12"/>
        <end position="102"/>
    </location>
</feature>
<dbReference type="InterPro" id="IPR053888">
    <property type="entry name" value="MRM3-like_sub_bind"/>
</dbReference>
<protein>
    <submittedName>
        <fullName evidence="6">RNA methyltransferase</fullName>
    </submittedName>
</protein>
<dbReference type="OrthoDB" id="9794400at2"/>
<dbReference type="InterPro" id="IPR029064">
    <property type="entry name" value="Ribosomal_eL30-like_sf"/>
</dbReference>
<dbReference type="InterPro" id="IPR029026">
    <property type="entry name" value="tRNA_m1G_MTases_N"/>
</dbReference>
<name>A0A5B7SPD6_9FLAO</name>
<keyword evidence="2 6" id="KW-0489">Methyltransferase</keyword>
<dbReference type="Pfam" id="PF22435">
    <property type="entry name" value="MRM3-like_sub_bind"/>
    <property type="match status" value="1"/>
</dbReference>
<evidence type="ECO:0000259" key="4">
    <source>
        <dbReference type="Pfam" id="PF00588"/>
    </source>
</evidence>
<evidence type="ECO:0000313" key="6">
    <source>
        <dbReference type="EMBL" id="QCX00525.1"/>
    </source>
</evidence>
<proteinExistence type="inferred from homology"/>
<evidence type="ECO:0000259" key="5">
    <source>
        <dbReference type="Pfam" id="PF22435"/>
    </source>
</evidence>
<dbReference type="InterPro" id="IPR029028">
    <property type="entry name" value="Alpha/beta_knot_MTases"/>
</dbReference>
<sequence length="273" mass="29678">MNEVKKISSLQNPLVKKVLLLKDKARERKKSGLFVLEGRRELQLAIKGDYEVSTLLSCETLVSEAEVRVLIDGLKRRPQLVTISKEVYQKIAYRETTEGIVALAKSKLHTLEDVVLENKNPLVLVAEAPEKPGNIGALLRTADAANVDAVLIANPKGDLYNPNTIRSSIGCVFTTTIGLGSTSEIIAFLKSNGVGIFCAALTASKNYTDIDFNASTAIVVGTEATGLSQEWLQHSTQNIIIPMRGEIDSMNVSVSAAILVFEALRQRELKGSK</sequence>
<keyword evidence="7" id="KW-1185">Reference proteome</keyword>
<evidence type="ECO:0000256" key="3">
    <source>
        <dbReference type="ARBA" id="ARBA00022679"/>
    </source>
</evidence>
<dbReference type="InterPro" id="IPR001537">
    <property type="entry name" value="SpoU_MeTrfase"/>
</dbReference>
<dbReference type="Pfam" id="PF00588">
    <property type="entry name" value="SpoU_methylase"/>
    <property type="match status" value="1"/>
</dbReference>
<dbReference type="Proteomes" id="UP000310017">
    <property type="component" value="Chromosome"/>
</dbReference>
<dbReference type="Gene3D" id="3.30.1330.30">
    <property type="match status" value="1"/>
</dbReference>
<dbReference type="Gene3D" id="3.40.1280.10">
    <property type="match status" value="1"/>
</dbReference>
<dbReference type="GO" id="GO:0006396">
    <property type="term" value="P:RNA processing"/>
    <property type="evidence" value="ECO:0007669"/>
    <property type="project" value="InterPro"/>
</dbReference>
<evidence type="ECO:0000256" key="2">
    <source>
        <dbReference type="ARBA" id="ARBA00022603"/>
    </source>
</evidence>
<feature type="domain" description="tRNA/rRNA methyltransferase SpoU type" evidence="4">
    <location>
        <begin position="122"/>
        <end position="260"/>
    </location>
</feature>
<keyword evidence="3 6" id="KW-0808">Transferase</keyword>
<dbReference type="SUPFAM" id="SSF75217">
    <property type="entry name" value="alpha/beta knot"/>
    <property type="match status" value="1"/>
</dbReference>
<accession>A0A5B7SPD6</accession>
<dbReference type="SUPFAM" id="SSF55315">
    <property type="entry name" value="L30e-like"/>
    <property type="match status" value="1"/>
</dbReference>
<dbReference type="InterPro" id="IPR051259">
    <property type="entry name" value="rRNA_Methyltransferase"/>
</dbReference>
<dbReference type="PANTHER" id="PTHR43191:SF2">
    <property type="entry name" value="RRNA METHYLTRANSFERASE 3, MITOCHONDRIAL"/>
    <property type="match status" value="1"/>
</dbReference>